<comment type="caution">
    <text evidence="2">The sequence shown here is derived from an EMBL/GenBank/DDBJ whole genome shotgun (WGS) entry which is preliminary data.</text>
</comment>
<accession>A0ABT4PH57</accession>
<dbReference type="Pfam" id="PF14903">
    <property type="entry name" value="WG_beta_rep"/>
    <property type="match status" value="6"/>
</dbReference>
<dbReference type="SUPFAM" id="SSF69360">
    <property type="entry name" value="Cell wall binding repeat"/>
    <property type="match status" value="1"/>
</dbReference>
<keyword evidence="1" id="KW-0732">Signal</keyword>
<dbReference type="EMBL" id="JAPZVM010000004">
    <property type="protein sequence ID" value="MCZ8372390.1"/>
    <property type="molecule type" value="Genomic_DNA"/>
</dbReference>
<protein>
    <submittedName>
        <fullName evidence="2">WG repeat-containing protein</fullName>
    </submittedName>
</protein>
<sequence length="617" mass="69639">MKVNFSFLFILSSVCMCLNLQAQNLRPQADKKGRFGYVDEAGNKVISYKYAEAYPFEEGLAKVKKGDKYGFIDVKGNSVGKIKYSLILPFTGSYCRVAVGGSYKNGILQGEKWGILNKKGEEVLKPEYDEIGEFDQGITYILKGKQYGLINEQMDILLEPKYVAVGMPDRFGNIWFASSGKINKKSGKIEGAKYGLLNKEGKVIIPAKYAYIGYFYKYKVVGNPDVTDYDASTSSFYNKYSLEKPLTRLFDTQNYLRAALYNVESQEKEDSIRLGFNNMEILTDSTFFLFGKNTLKMGVMDIHGDVVVPEGRYNTVSCPSDGIAKVGKIRRKKLHYGYYNIQTGFLKEFAENEFLYSYTDGVGKVLNTDSNSVYFVDKSGNKITEVFGWAMNFDKGLCIVQDASSKKWGIIDNKGTEVVPMKYDAVKPHFTEDLLGVCQSGKWGVIDRSGKLVISQKYSGITDFRYGWAGVSVSGKWGMIDKTGKVVVDIEWDDMKLITEAEPILIWGKKGELWYCFDRVKKTLAFTTGYNDAYNFKNDMAIVNLGGKYGAVGRKGDVIVPCVMATSSRLNHALDYMNYLGKNKLNETDAFRLNIYEDPLVNSYKITDKIPDEKWDY</sequence>
<evidence type="ECO:0000313" key="3">
    <source>
        <dbReference type="Proteomes" id="UP001141933"/>
    </source>
</evidence>
<dbReference type="PANTHER" id="PTHR37841:SF1">
    <property type="entry name" value="DUF3298 DOMAIN-CONTAINING PROTEIN"/>
    <property type="match status" value="1"/>
</dbReference>
<keyword evidence="3" id="KW-1185">Reference proteome</keyword>
<reference evidence="2" key="1">
    <citation type="submission" date="2022-12" db="EMBL/GenBank/DDBJ databases">
        <title>Phocaeicola acetigenes sp. nov., isolated feces from a healthy human.</title>
        <authorList>
            <person name="Do H."/>
            <person name="Ha Y.B."/>
            <person name="Kim J.-S."/>
            <person name="Suh M.K."/>
            <person name="Kim H.S."/>
            <person name="Lee J.-S."/>
        </authorList>
    </citation>
    <scope>NUCLEOTIDE SEQUENCE</scope>
    <source>
        <strain evidence="2">KGMB11183</strain>
    </source>
</reference>
<gene>
    <name evidence="2" type="ORF">O6P32_06660</name>
</gene>
<evidence type="ECO:0000313" key="2">
    <source>
        <dbReference type="EMBL" id="MCZ8372390.1"/>
    </source>
</evidence>
<organism evidence="2 3">
    <name type="scientific">Phocaeicola acetigenes</name>
    <dbReference type="NCBI Taxonomy" id="3016083"/>
    <lineage>
        <taxon>Bacteria</taxon>
        <taxon>Pseudomonadati</taxon>
        <taxon>Bacteroidota</taxon>
        <taxon>Bacteroidia</taxon>
        <taxon>Bacteroidales</taxon>
        <taxon>Bacteroidaceae</taxon>
        <taxon>Phocaeicola</taxon>
    </lineage>
</organism>
<evidence type="ECO:0000256" key="1">
    <source>
        <dbReference type="SAM" id="SignalP"/>
    </source>
</evidence>
<dbReference type="Proteomes" id="UP001141933">
    <property type="component" value="Unassembled WGS sequence"/>
</dbReference>
<feature type="signal peptide" evidence="1">
    <location>
        <begin position="1"/>
        <end position="22"/>
    </location>
</feature>
<dbReference type="PANTHER" id="PTHR37841">
    <property type="entry name" value="GLR2918 PROTEIN"/>
    <property type="match status" value="1"/>
</dbReference>
<name>A0ABT4PH57_9BACT</name>
<proteinExistence type="predicted"/>
<feature type="chain" id="PRO_5046742982" evidence="1">
    <location>
        <begin position="23"/>
        <end position="617"/>
    </location>
</feature>
<dbReference type="RefSeq" id="WP_269877587.1">
    <property type="nucleotide sequence ID" value="NZ_JAPZVM010000004.1"/>
</dbReference>
<dbReference type="InterPro" id="IPR032774">
    <property type="entry name" value="WG_beta_rep"/>
</dbReference>